<dbReference type="InterPro" id="IPR009001">
    <property type="entry name" value="Transl_elong_EF1A/Init_IF2_C"/>
</dbReference>
<dbReference type="PROSITE" id="PS00301">
    <property type="entry name" value="G_TR_1"/>
    <property type="match status" value="1"/>
</dbReference>
<dbReference type="HAMAP" id="MF_00062">
    <property type="entry name" value="Sulf_adenylyltr_sub1"/>
    <property type="match status" value="1"/>
</dbReference>
<dbReference type="NCBIfam" id="TIGR02034">
    <property type="entry name" value="CysN"/>
    <property type="match status" value="1"/>
</dbReference>
<dbReference type="GO" id="GO:0003924">
    <property type="term" value="F:GTPase activity"/>
    <property type="evidence" value="ECO:0007669"/>
    <property type="project" value="InterPro"/>
</dbReference>
<dbReference type="SUPFAM" id="SSF52540">
    <property type="entry name" value="P-loop containing nucleoside triphosphate hydrolases"/>
    <property type="match status" value="1"/>
</dbReference>
<protein>
    <recommendedName>
        <fullName evidence="6">Sulfate adenylyltransferase subunit 1</fullName>
        <ecNumber evidence="6">2.7.7.4</ecNumber>
    </recommendedName>
    <alternativeName>
        <fullName evidence="6">ATP-sulfurylase large subunit</fullName>
    </alternativeName>
    <alternativeName>
        <fullName evidence="6">Sulfate adenylate transferase</fullName>
        <shortName evidence="6">SAT</shortName>
    </alternativeName>
</protein>
<evidence type="ECO:0000256" key="7">
    <source>
        <dbReference type="SAM" id="MobiDB-lite"/>
    </source>
</evidence>
<dbReference type="InterPro" id="IPR000795">
    <property type="entry name" value="T_Tr_GTP-bd_dom"/>
</dbReference>
<dbReference type="InterPro" id="IPR044138">
    <property type="entry name" value="CysN_II"/>
</dbReference>
<comment type="pathway">
    <text evidence="6">Sulfur metabolism; hydrogen sulfide biosynthesis; sulfite from sulfate: step 1/3.</text>
</comment>
<dbReference type="GO" id="GO:0000103">
    <property type="term" value="P:sulfate assimilation"/>
    <property type="evidence" value="ECO:0007669"/>
    <property type="project" value="UniProtKB-UniRule"/>
</dbReference>
<evidence type="ECO:0000259" key="8">
    <source>
        <dbReference type="PROSITE" id="PS51722"/>
    </source>
</evidence>
<evidence type="ECO:0000256" key="5">
    <source>
        <dbReference type="ARBA" id="ARBA00023134"/>
    </source>
</evidence>
<keyword evidence="1 6" id="KW-0808">Transferase</keyword>
<dbReference type="CDD" id="cd03695">
    <property type="entry name" value="CysN_NodQ_II"/>
    <property type="match status" value="1"/>
</dbReference>
<keyword evidence="3 6" id="KW-0547">Nucleotide-binding</keyword>
<reference evidence="9 10" key="1">
    <citation type="submission" date="2016-06" db="EMBL/GenBank/DDBJ databases">
        <authorList>
            <person name="Kjaerup R.B."/>
            <person name="Dalgaard T.S."/>
            <person name="Juul-Madsen H.R."/>
        </authorList>
    </citation>
    <scope>NUCLEOTIDE SEQUENCE [LARGE SCALE GENOMIC DNA]</scope>
    <source>
        <strain evidence="9 10">DSM 43904</strain>
    </source>
</reference>
<dbReference type="GO" id="GO:0004781">
    <property type="term" value="F:sulfate adenylyltransferase (ATP) activity"/>
    <property type="evidence" value="ECO:0007669"/>
    <property type="project" value="UniProtKB-UniRule"/>
</dbReference>
<dbReference type="InterPro" id="IPR044139">
    <property type="entry name" value="CysN_NoDQ_III"/>
</dbReference>
<gene>
    <name evidence="6" type="primary">cysN</name>
    <name evidence="9" type="ORF">GA0070609_5148</name>
</gene>
<dbReference type="CDD" id="cd04166">
    <property type="entry name" value="CysN_ATPS"/>
    <property type="match status" value="1"/>
</dbReference>
<feature type="binding site" evidence="6">
    <location>
        <begin position="38"/>
        <end position="45"/>
    </location>
    <ligand>
        <name>GTP</name>
        <dbReference type="ChEBI" id="CHEBI:37565"/>
    </ligand>
</feature>
<evidence type="ECO:0000256" key="4">
    <source>
        <dbReference type="ARBA" id="ARBA00022840"/>
    </source>
</evidence>
<comment type="catalytic activity">
    <reaction evidence="6">
        <text>sulfate + ATP + H(+) = adenosine 5'-phosphosulfate + diphosphate</text>
        <dbReference type="Rhea" id="RHEA:18133"/>
        <dbReference type="ChEBI" id="CHEBI:15378"/>
        <dbReference type="ChEBI" id="CHEBI:16189"/>
        <dbReference type="ChEBI" id="CHEBI:30616"/>
        <dbReference type="ChEBI" id="CHEBI:33019"/>
        <dbReference type="ChEBI" id="CHEBI:58243"/>
        <dbReference type="EC" id="2.7.7.4"/>
    </reaction>
</comment>
<feature type="region of interest" description="Disordered" evidence="7">
    <location>
        <begin position="1"/>
        <end position="26"/>
    </location>
</feature>
<dbReference type="EMBL" id="LT607750">
    <property type="protein sequence ID" value="SCG75635.1"/>
    <property type="molecule type" value="Genomic_DNA"/>
</dbReference>
<dbReference type="PROSITE" id="PS51722">
    <property type="entry name" value="G_TR_2"/>
    <property type="match status" value="1"/>
</dbReference>
<dbReference type="RefSeq" id="WP_088996113.1">
    <property type="nucleotide sequence ID" value="NZ_LT607750.1"/>
</dbReference>
<feature type="binding site" evidence="6">
    <location>
        <begin position="170"/>
        <end position="173"/>
    </location>
    <ligand>
        <name>GTP</name>
        <dbReference type="ChEBI" id="CHEBI:37565"/>
    </ligand>
</feature>
<name>A0A1C5JYL3_9ACTN</name>
<dbReference type="InterPro" id="IPR031157">
    <property type="entry name" value="G_TR_CS"/>
</dbReference>
<dbReference type="SUPFAM" id="SSF50465">
    <property type="entry name" value="EF-Tu/eEF-1alpha/eIF2-gamma C-terminal domain"/>
    <property type="match status" value="1"/>
</dbReference>
<accession>A0A1C5JYL3</accession>
<evidence type="ECO:0000256" key="1">
    <source>
        <dbReference type="ARBA" id="ARBA00022679"/>
    </source>
</evidence>
<dbReference type="UniPathway" id="UPA00140">
    <property type="reaction ID" value="UER00204"/>
</dbReference>
<dbReference type="GO" id="GO:0070814">
    <property type="term" value="P:hydrogen sulfide biosynthetic process"/>
    <property type="evidence" value="ECO:0007669"/>
    <property type="project" value="UniProtKB-UniRule"/>
</dbReference>
<keyword evidence="10" id="KW-1185">Reference proteome</keyword>
<dbReference type="InterPro" id="IPR054696">
    <property type="entry name" value="GTP-eEF1A_C"/>
</dbReference>
<dbReference type="InterPro" id="IPR011779">
    <property type="entry name" value="SO4_adenylTrfase_lsu"/>
</dbReference>
<feature type="domain" description="Tr-type G" evidence="8">
    <location>
        <begin position="29"/>
        <end position="242"/>
    </location>
</feature>
<dbReference type="AlphaFoldDB" id="A0A1C5JYL3"/>
<evidence type="ECO:0000313" key="9">
    <source>
        <dbReference type="EMBL" id="SCG75635.1"/>
    </source>
</evidence>
<keyword evidence="4 6" id="KW-0067">ATP-binding</keyword>
<feature type="binding site" evidence="6">
    <location>
        <begin position="115"/>
        <end position="119"/>
    </location>
    <ligand>
        <name>GTP</name>
        <dbReference type="ChEBI" id="CHEBI:37565"/>
    </ligand>
</feature>
<dbReference type="InterPro" id="IPR027417">
    <property type="entry name" value="P-loop_NTPase"/>
</dbReference>
<dbReference type="Pfam" id="PF00009">
    <property type="entry name" value="GTP_EFTU"/>
    <property type="match status" value="1"/>
</dbReference>
<dbReference type="InterPro" id="IPR009000">
    <property type="entry name" value="Transl_B-barrel_sf"/>
</dbReference>
<dbReference type="Proteomes" id="UP000198217">
    <property type="component" value="Chromosome I"/>
</dbReference>
<comment type="subunit">
    <text evidence="6">Heterodimer composed of CysD, the smaller subunit, and CysN.</text>
</comment>
<dbReference type="PANTHER" id="PTHR23115">
    <property type="entry name" value="TRANSLATION FACTOR"/>
    <property type="match status" value="1"/>
</dbReference>
<dbReference type="PRINTS" id="PR00315">
    <property type="entry name" value="ELONGATNFCT"/>
</dbReference>
<dbReference type="Pfam" id="PF22594">
    <property type="entry name" value="GTP-eEF1A_C"/>
    <property type="match status" value="1"/>
</dbReference>
<dbReference type="InterPro" id="IPR050100">
    <property type="entry name" value="TRAFAC_GTPase_members"/>
</dbReference>
<evidence type="ECO:0000256" key="6">
    <source>
        <dbReference type="HAMAP-Rule" id="MF_00062"/>
    </source>
</evidence>
<dbReference type="Gene3D" id="3.40.50.300">
    <property type="entry name" value="P-loop containing nucleotide triphosphate hydrolases"/>
    <property type="match status" value="1"/>
</dbReference>
<organism evidence="9 10">
    <name type="scientific">Micromonospora echinaurantiaca</name>
    <dbReference type="NCBI Taxonomy" id="47857"/>
    <lineage>
        <taxon>Bacteria</taxon>
        <taxon>Bacillati</taxon>
        <taxon>Actinomycetota</taxon>
        <taxon>Actinomycetes</taxon>
        <taxon>Micromonosporales</taxon>
        <taxon>Micromonosporaceae</taxon>
        <taxon>Micromonospora</taxon>
    </lineage>
</organism>
<dbReference type="GO" id="GO:0005525">
    <property type="term" value="F:GTP binding"/>
    <property type="evidence" value="ECO:0007669"/>
    <property type="project" value="UniProtKB-UniRule"/>
</dbReference>
<sequence length="445" mass="48836">MTTETVAPDGAKPTDGRAATGGGPEPRRMDLLRFATAGSVDDGKSTLIGRLLYDTKSLFTDQLAAVEAVSAARGDEYTNLALLTDGLRAEREQGITIDVAYRYFATPRRKFIIADTPGHIQYTRNMVTGASTADLALILVDARKGLVEQSRRHAFLCSLLRVPHLVLCVNKMDLVDFSQEVFERIADEFTAFAAKLDAPDLTVVPISALRGDNIVSRSANMPWYEGPSLLHHLERVHIASDRNLVDVRFPVQYVIRPQSTTVTDYRGYAGQVASGVLKPGDEVMVLPSGFTSRIAVVETADGPVAEAFPPMSVTVRLEDEIDISRGDMICRPNNAPAVAQDIEAMVCWLDETRPLQVGGRYAIKHTTRSARAIVRGLNYRLDVNSLHRDEAAGELRLNEIGRVRLRTTIPLLADEYRRNRTTGGFVIIDETTNRTVGAGMIIEAS</sequence>
<dbReference type="SUPFAM" id="SSF50447">
    <property type="entry name" value="Translation proteins"/>
    <property type="match status" value="1"/>
</dbReference>
<dbReference type="Gene3D" id="2.40.30.10">
    <property type="entry name" value="Translation factors"/>
    <property type="match status" value="2"/>
</dbReference>
<keyword evidence="5 6" id="KW-0342">GTP-binding</keyword>
<dbReference type="InterPro" id="IPR041757">
    <property type="entry name" value="CysN_GTP-bd"/>
</dbReference>
<dbReference type="GO" id="GO:0005524">
    <property type="term" value="F:ATP binding"/>
    <property type="evidence" value="ECO:0007669"/>
    <property type="project" value="UniProtKB-KW"/>
</dbReference>
<dbReference type="FunFam" id="3.40.50.300:FF:000119">
    <property type="entry name" value="Sulfate adenylyltransferase subunit 1"/>
    <property type="match status" value="1"/>
</dbReference>
<evidence type="ECO:0000313" key="10">
    <source>
        <dbReference type="Proteomes" id="UP000198217"/>
    </source>
</evidence>
<keyword evidence="2 6" id="KW-0548">Nucleotidyltransferase</keyword>
<dbReference type="EC" id="2.7.7.4" evidence="6"/>
<comment type="function">
    <text evidence="6">With CysD forms the ATP sulfurylase (ATPS) that catalyzes the adenylation of sulfate producing adenosine 5'-phosphosulfate (APS) and diphosphate, the first enzymatic step in sulfur assimilation pathway. APS synthesis involves the formation of a high-energy phosphoric-sulfuric acid anhydride bond driven by GTP hydrolysis by CysN coupled to ATP hydrolysis by CysD.</text>
</comment>
<evidence type="ECO:0000256" key="3">
    <source>
        <dbReference type="ARBA" id="ARBA00022741"/>
    </source>
</evidence>
<evidence type="ECO:0000256" key="2">
    <source>
        <dbReference type="ARBA" id="ARBA00022695"/>
    </source>
</evidence>
<proteinExistence type="inferred from homology"/>
<dbReference type="CDD" id="cd04095">
    <property type="entry name" value="CysN_NoDQ_III"/>
    <property type="match status" value="1"/>
</dbReference>
<comment type="similarity">
    <text evidence="6">Belongs to the TRAFAC class translation factor GTPase superfamily. Classic translation factor GTPase family. CysN/NodQ subfamily.</text>
</comment>